<sequence length="180" mass="20989">MGFSSFLTSDTKESIFNKYTLNNKTVYLLMPNNEQNIKLFNYNGYHTFESDYGDINIFKKLFEMNFGENVVTENNKFDLGVACYIGKFYKTKNGNIYANSIVAEVLRFLNVDNVFIYENYYKDIFIDGEVTNIIKHNKSGNFEKCYVDSLLTSHLKFSFNEAAKYESFDKAEQCPNQGFF</sequence>
<proteinExistence type="predicted"/>
<dbReference type="Proteomes" id="UP000240989">
    <property type="component" value="Unassembled WGS sequence"/>
</dbReference>
<dbReference type="EMBL" id="PYOU01000027">
    <property type="protein sequence ID" value="PSX03976.1"/>
    <property type="molecule type" value="Genomic_DNA"/>
</dbReference>
<gene>
    <name evidence="1" type="ORF">C0W27_21010</name>
</gene>
<comment type="caution">
    <text evidence="1">The sequence shown here is derived from an EMBL/GenBank/DDBJ whole genome shotgun (WGS) entry which is preliminary data.</text>
</comment>
<accession>A0ABX5GYI8</accession>
<evidence type="ECO:0000313" key="2">
    <source>
        <dbReference type="Proteomes" id="UP000240989"/>
    </source>
</evidence>
<keyword evidence="2" id="KW-1185">Reference proteome</keyword>
<name>A0ABX5GYI8_PHOAN</name>
<protein>
    <submittedName>
        <fullName evidence="1">Uncharacterized protein</fullName>
    </submittedName>
</protein>
<organism evidence="1 2">
    <name type="scientific">Photobacterium angustum</name>
    <dbReference type="NCBI Taxonomy" id="661"/>
    <lineage>
        <taxon>Bacteria</taxon>
        <taxon>Pseudomonadati</taxon>
        <taxon>Pseudomonadota</taxon>
        <taxon>Gammaproteobacteria</taxon>
        <taxon>Vibrionales</taxon>
        <taxon>Vibrionaceae</taxon>
        <taxon>Photobacterium</taxon>
    </lineage>
</organism>
<evidence type="ECO:0000313" key="1">
    <source>
        <dbReference type="EMBL" id="PSX03976.1"/>
    </source>
</evidence>
<dbReference type="RefSeq" id="WP_045152789.1">
    <property type="nucleotide sequence ID" value="NZ_JZSW01000007.1"/>
</dbReference>
<reference evidence="1 2" key="1">
    <citation type="submission" date="2018-01" db="EMBL/GenBank/DDBJ databases">
        <title>Whole genome sequencing of Histamine producing bacteria.</title>
        <authorList>
            <person name="Butler K."/>
        </authorList>
    </citation>
    <scope>NUCLEOTIDE SEQUENCE [LARGE SCALE GENOMIC DNA]</scope>
    <source>
        <strain evidence="1 2">A6-1</strain>
    </source>
</reference>